<evidence type="ECO:0000313" key="7">
    <source>
        <dbReference type="EMBL" id="GLI33753.1"/>
    </source>
</evidence>
<keyword evidence="5" id="KW-0472">Membrane</keyword>
<keyword evidence="5" id="KW-0812">Transmembrane</keyword>
<dbReference type="GO" id="GO:0016042">
    <property type="term" value="P:lipid catabolic process"/>
    <property type="evidence" value="ECO:0007669"/>
    <property type="project" value="UniProtKB-UniRule"/>
</dbReference>
<dbReference type="SUPFAM" id="SSF52151">
    <property type="entry name" value="FabD/lysophospholipase-like"/>
    <property type="match status" value="1"/>
</dbReference>
<feature type="domain" description="PNPLA" evidence="6">
    <location>
        <begin position="74"/>
        <end position="318"/>
    </location>
</feature>
<dbReference type="PROSITE" id="PS51635">
    <property type="entry name" value="PNPLA"/>
    <property type="match status" value="1"/>
</dbReference>
<evidence type="ECO:0000313" key="8">
    <source>
        <dbReference type="Proteomes" id="UP001144372"/>
    </source>
</evidence>
<feature type="short sequence motif" description="DGA/G" evidence="4">
    <location>
        <begin position="305"/>
        <end position="307"/>
    </location>
</feature>
<sequence length="480" mass="54095">MHWSFWDTLPVGDTFPKELRRLPACIFLVVLLFAAAGCAHYPINRGLMQYDPQAGYQARNLNDAEDDKEVLILLTFSGGGTRAAAFSYGVLETLRDMEVSIHGRKQRLLDQVDMISGVSGGSFTAAYYGLFRERIFEDFESKFLKKNIQGDLAKATLFNPFNWGKLASPYYDRSDLAAEYYDKHIFDGGTFGDMLAHKKPMIAINATDMVHGTRFTFNQDSFDVICSDLTTFPVARACAASSAVPIVLTPITLRNYAGKCGYDMPEALEQAMQPPRDISSRRFDLANSMLPFLDSKKKPFIHLVDGGVADNLGLRAVLERVTLMGDPWTTLKYANVENVHKIVFVVVNAETEIDDKWDRREKIPPFSAMLESYSSIAIARYNVETVALLRESFARWSDEIRKGRCGSGKVSVEPGSCGDIEFYLVEVNFEALDDEAERNYFKKLPTSFVLKPEEVDKLKDAARRILANSREFQQLMKDLQ</sequence>
<keyword evidence="5" id="KW-1133">Transmembrane helix</keyword>
<keyword evidence="1 4" id="KW-0378">Hydrolase</keyword>
<gene>
    <name evidence="7" type="ORF">DAMNIGENAA_11860</name>
</gene>
<organism evidence="7 8">
    <name type="scientific">Desulforhabdus amnigena</name>
    <dbReference type="NCBI Taxonomy" id="40218"/>
    <lineage>
        <taxon>Bacteria</taxon>
        <taxon>Pseudomonadati</taxon>
        <taxon>Thermodesulfobacteriota</taxon>
        <taxon>Syntrophobacteria</taxon>
        <taxon>Syntrophobacterales</taxon>
        <taxon>Syntrophobacteraceae</taxon>
        <taxon>Desulforhabdus</taxon>
    </lineage>
</organism>
<name>A0A9W6FS71_9BACT</name>
<keyword evidence="2 4" id="KW-0442">Lipid degradation</keyword>
<comment type="caution">
    <text evidence="4">Lacks conserved residue(s) required for the propagation of feature annotation.</text>
</comment>
<evidence type="ECO:0000256" key="5">
    <source>
        <dbReference type="SAM" id="Phobius"/>
    </source>
</evidence>
<evidence type="ECO:0000259" key="6">
    <source>
        <dbReference type="PROSITE" id="PS51635"/>
    </source>
</evidence>
<dbReference type="Proteomes" id="UP001144372">
    <property type="component" value="Unassembled WGS sequence"/>
</dbReference>
<feature type="active site" description="Nucleophile" evidence="4">
    <location>
        <position position="119"/>
    </location>
</feature>
<dbReference type="EMBL" id="BSDR01000001">
    <property type="protein sequence ID" value="GLI33753.1"/>
    <property type="molecule type" value="Genomic_DNA"/>
</dbReference>
<evidence type="ECO:0000256" key="2">
    <source>
        <dbReference type="ARBA" id="ARBA00022963"/>
    </source>
</evidence>
<evidence type="ECO:0000256" key="4">
    <source>
        <dbReference type="PROSITE-ProRule" id="PRU01161"/>
    </source>
</evidence>
<evidence type="ECO:0000256" key="1">
    <source>
        <dbReference type="ARBA" id="ARBA00022801"/>
    </source>
</evidence>
<reference evidence="7" key="1">
    <citation type="submission" date="2022-12" db="EMBL/GenBank/DDBJ databases">
        <title>Reference genome sequencing for broad-spectrum identification of bacterial and archaeal isolates by mass spectrometry.</title>
        <authorList>
            <person name="Sekiguchi Y."/>
            <person name="Tourlousse D.M."/>
        </authorList>
    </citation>
    <scope>NUCLEOTIDE SEQUENCE</scope>
    <source>
        <strain evidence="7">ASRB1</strain>
    </source>
</reference>
<dbReference type="InterPro" id="IPR016035">
    <property type="entry name" value="Acyl_Trfase/lysoPLipase"/>
</dbReference>
<dbReference type="Pfam" id="PF01734">
    <property type="entry name" value="Patatin"/>
    <property type="match status" value="1"/>
</dbReference>
<accession>A0A9W6FS71</accession>
<keyword evidence="3 4" id="KW-0443">Lipid metabolism</keyword>
<dbReference type="GO" id="GO:0016787">
    <property type="term" value="F:hydrolase activity"/>
    <property type="evidence" value="ECO:0007669"/>
    <property type="project" value="UniProtKB-UniRule"/>
</dbReference>
<dbReference type="Gene3D" id="3.40.1090.10">
    <property type="entry name" value="Cytosolic phospholipase A2 catalytic domain"/>
    <property type="match status" value="1"/>
</dbReference>
<feature type="short sequence motif" description="GXSXG" evidence="4">
    <location>
        <begin position="117"/>
        <end position="121"/>
    </location>
</feature>
<dbReference type="InterPro" id="IPR002641">
    <property type="entry name" value="PNPLA_dom"/>
</dbReference>
<keyword evidence="7" id="KW-0449">Lipoprotein</keyword>
<feature type="active site" description="Proton acceptor" evidence="4">
    <location>
        <position position="305"/>
    </location>
</feature>
<dbReference type="PANTHER" id="PTHR14226">
    <property type="entry name" value="NEUROPATHY TARGET ESTERASE/SWISS CHEESE D.MELANOGASTER"/>
    <property type="match status" value="1"/>
</dbReference>
<dbReference type="PANTHER" id="PTHR14226:SF78">
    <property type="entry name" value="SLR0060 PROTEIN"/>
    <property type="match status" value="1"/>
</dbReference>
<proteinExistence type="predicted"/>
<comment type="caution">
    <text evidence="7">The sequence shown here is derived from an EMBL/GenBank/DDBJ whole genome shotgun (WGS) entry which is preliminary data.</text>
</comment>
<keyword evidence="8" id="KW-1185">Reference proteome</keyword>
<dbReference type="InterPro" id="IPR050301">
    <property type="entry name" value="NTE"/>
</dbReference>
<dbReference type="RefSeq" id="WP_281792930.1">
    <property type="nucleotide sequence ID" value="NZ_BSDR01000001.1"/>
</dbReference>
<evidence type="ECO:0000256" key="3">
    <source>
        <dbReference type="ARBA" id="ARBA00023098"/>
    </source>
</evidence>
<dbReference type="AlphaFoldDB" id="A0A9W6FS71"/>
<protein>
    <submittedName>
        <fullName evidence="7">Lipoprotein</fullName>
    </submittedName>
</protein>
<feature type="transmembrane region" description="Helical" evidence="5">
    <location>
        <begin position="24"/>
        <end position="43"/>
    </location>
</feature>